<dbReference type="EMBL" id="JQCR01000003">
    <property type="protein sequence ID" value="KGE17904.1"/>
    <property type="molecule type" value="Genomic_DNA"/>
</dbReference>
<keyword evidence="1" id="KW-1133">Transmembrane helix</keyword>
<comment type="caution">
    <text evidence="2">The sequence shown here is derived from an EMBL/GenBank/DDBJ whole genome shotgun (WGS) entry which is preliminary data.</text>
</comment>
<evidence type="ECO:0000256" key="1">
    <source>
        <dbReference type="SAM" id="Phobius"/>
    </source>
</evidence>
<dbReference type="Proteomes" id="UP000029734">
    <property type="component" value="Unassembled WGS sequence"/>
</dbReference>
<organism evidence="2 3">
    <name type="scientific">Paenibacillus wynnii</name>
    <dbReference type="NCBI Taxonomy" id="268407"/>
    <lineage>
        <taxon>Bacteria</taxon>
        <taxon>Bacillati</taxon>
        <taxon>Bacillota</taxon>
        <taxon>Bacilli</taxon>
        <taxon>Bacillales</taxon>
        <taxon>Paenibacillaceae</taxon>
        <taxon>Paenibacillus</taxon>
    </lineage>
</organism>
<keyword evidence="3" id="KW-1185">Reference proteome</keyword>
<name>A0A098M5S3_9BACL</name>
<reference evidence="2 3" key="2">
    <citation type="submission" date="2014-10" db="EMBL/GenBank/DDBJ databases">
        <title>Comparative genomics of the Paenibacillus odorifer group.</title>
        <authorList>
            <person name="Tsai Y.-C."/>
            <person name="Martin N."/>
            <person name="Korlach J."/>
            <person name="Wiedmann M."/>
        </authorList>
    </citation>
    <scope>NUCLEOTIDE SEQUENCE [LARGE SCALE GENOMIC DNA]</scope>
    <source>
        <strain evidence="2 3">DSM 18334</strain>
    </source>
</reference>
<feature type="transmembrane region" description="Helical" evidence="1">
    <location>
        <begin position="48"/>
        <end position="67"/>
    </location>
</feature>
<dbReference type="eggNOG" id="ENOG50306IG">
    <property type="taxonomic scope" value="Bacteria"/>
</dbReference>
<keyword evidence="1" id="KW-0812">Transmembrane</keyword>
<dbReference type="InterPro" id="IPR058725">
    <property type="entry name" value="YczF"/>
</dbReference>
<protein>
    <submittedName>
        <fullName evidence="2">Uncharacterized protein</fullName>
    </submittedName>
</protein>
<dbReference type="RefSeq" id="WP_036657384.1">
    <property type="nucleotide sequence ID" value="NZ_JQCR01000003.1"/>
</dbReference>
<keyword evidence="1" id="KW-0472">Membrane</keyword>
<accession>A0A098M5S3</accession>
<proteinExistence type="predicted"/>
<evidence type="ECO:0000313" key="2">
    <source>
        <dbReference type="EMBL" id="KGE17904.1"/>
    </source>
</evidence>
<dbReference type="OrthoDB" id="2628155at2"/>
<sequence length="74" mass="8459">MKILLVYFLLGILTASMILAVDLVAGMDLAMEYNTIHAIFVTTTIQEYIYMIVFLSLPFVIAIQSFLKKRREAK</sequence>
<gene>
    <name evidence="2" type="ORF">PWYN_25490</name>
</gene>
<reference evidence="2 3" key="1">
    <citation type="submission" date="2014-08" db="EMBL/GenBank/DDBJ databases">
        <authorList>
            <person name="den Bakker H.C."/>
        </authorList>
    </citation>
    <scope>NUCLEOTIDE SEQUENCE [LARGE SCALE GENOMIC DNA]</scope>
    <source>
        <strain evidence="2 3">DSM 18334</strain>
    </source>
</reference>
<evidence type="ECO:0000313" key="3">
    <source>
        <dbReference type="Proteomes" id="UP000029734"/>
    </source>
</evidence>
<dbReference type="Pfam" id="PF26310">
    <property type="entry name" value="YczF"/>
    <property type="match status" value="1"/>
</dbReference>
<dbReference type="AlphaFoldDB" id="A0A098M5S3"/>